<evidence type="ECO:0000256" key="10">
    <source>
        <dbReference type="PIRSR" id="PIRSR002419-1"/>
    </source>
</evidence>
<evidence type="ECO:0000313" key="13">
    <source>
        <dbReference type="Proteomes" id="UP000465112"/>
    </source>
</evidence>
<keyword evidence="13" id="KW-1185">Reference proteome</keyword>
<dbReference type="AlphaFoldDB" id="A0A6A5ESS0"/>
<keyword evidence="6" id="KW-0325">Glycoprotein</keyword>
<dbReference type="Proteomes" id="UP000465112">
    <property type="component" value="Chromosome 15"/>
</dbReference>
<dbReference type="EMBL" id="VHII01000015">
    <property type="protein sequence ID" value="KAF1379053.1"/>
    <property type="molecule type" value="Genomic_DNA"/>
</dbReference>
<accession>A0A6A5ESS0</accession>
<feature type="transmembrane region" description="Helical" evidence="11">
    <location>
        <begin position="89"/>
        <end position="113"/>
    </location>
</feature>
<evidence type="ECO:0000256" key="4">
    <source>
        <dbReference type="ARBA" id="ARBA00022989"/>
    </source>
</evidence>
<keyword evidence="5 11" id="KW-0472">Membrane</keyword>
<evidence type="ECO:0000256" key="9">
    <source>
        <dbReference type="ARBA" id="ARBA00054958"/>
    </source>
</evidence>
<feature type="transmembrane region" description="Helical" evidence="11">
    <location>
        <begin position="212"/>
        <end position="237"/>
    </location>
</feature>
<dbReference type="PIRSF" id="PIRSF002419">
    <property type="entry name" value="Tetraspanin"/>
    <property type="match status" value="1"/>
</dbReference>
<dbReference type="InterPro" id="IPR008952">
    <property type="entry name" value="Tetraspanin_EC2_sf"/>
</dbReference>
<feature type="transmembrane region" description="Helical" evidence="11">
    <location>
        <begin position="59"/>
        <end position="82"/>
    </location>
</feature>
<comment type="caution">
    <text evidence="12">The sequence shown here is derived from an EMBL/GenBank/DDBJ whole genome shotgun (WGS) entry which is preliminary data.</text>
</comment>
<evidence type="ECO:0000256" key="8">
    <source>
        <dbReference type="ARBA" id="ARBA00046464"/>
    </source>
</evidence>
<protein>
    <recommendedName>
        <fullName evidence="11">Tetraspanin</fullName>
    </recommendedName>
</protein>
<organism evidence="12 13">
    <name type="scientific">Perca fluviatilis</name>
    <name type="common">European perch</name>
    <dbReference type="NCBI Taxonomy" id="8168"/>
    <lineage>
        <taxon>Eukaryota</taxon>
        <taxon>Metazoa</taxon>
        <taxon>Chordata</taxon>
        <taxon>Craniata</taxon>
        <taxon>Vertebrata</taxon>
        <taxon>Euteleostomi</taxon>
        <taxon>Actinopterygii</taxon>
        <taxon>Neopterygii</taxon>
        <taxon>Teleostei</taxon>
        <taxon>Neoteleostei</taxon>
        <taxon>Acanthomorphata</taxon>
        <taxon>Eupercaria</taxon>
        <taxon>Perciformes</taxon>
        <taxon>Percoidei</taxon>
        <taxon>Percidae</taxon>
        <taxon>Percinae</taxon>
        <taxon>Perca</taxon>
    </lineage>
</organism>
<comment type="subunit">
    <text evidence="8">Interacts with SLC19A2. Interacts with NTRK1/TRKA.</text>
</comment>
<sequence length="245" mass="26199">MGCFGFLKVMMFLFNGIIFLAGAAILGVGIWVKVDSGSIFTFLGKIDNAPSQLSQVLNVGYLLIAIGALLLVIGFLGCCGAVRESKCMLMLFFIIVLVVFIAEVAGAIVILVFRPLTDDLFNKLGTAAVQNIRKDYGQNPDVTGLWNTTMNSLQCCGFYNSSDFVGSPYYVNNNNGFPPQCCPGMTSTCSGNTMTITGCFPKIKKLIDDNTVAIVAVALGIAVLEICAMVVSMILFCRIKSMGGD</sequence>
<comment type="subcellular location">
    <subcellularLocation>
        <location evidence="1">Lysosome membrane</location>
        <topology evidence="1">Multi-pass membrane protein</topology>
    </subcellularLocation>
    <subcellularLocation>
        <location evidence="11">Membrane</location>
        <topology evidence="11">Multi-pass membrane protein</topology>
    </subcellularLocation>
</comment>
<evidence type="ECO:0000256" key="6">
    <source>
        <dbReference type="ARBA" id="ARBA00023180"/>
    </source>
</evidence>
<dbReference type="PRINTS" id="PR00259">
    <property type="entry name" value="TMFOUR"/>
</dbReference>
<dbReference type="InterPro" id="IPR018499">
    <property type="entry name" value="Tetraspanin/Peripherin"/>
</dbReference>
<dbReference type="PROSITE" id="PS00421">
    <property type="entry name" value="TM4_1"/>
    <property type="match status" value="1"/>
</dbReference>
<dbReference type="PANTHER" id="PTHR19282">
    <property type="entry name" value="TETRASPANIN"/>
    <property type="match status" value="1"/>
</dbReference>
<evidence type="ECO:0000256" key="11">
    <source>
        <dbReference type="RuleBase" id="RU361218"/>
    </source>
</evidence>
<dbReference type="InterPro" id="IPR000301">
    <property type="entry name" value="Tetraspanin_animals"/>
</dbReference>
<dbReference type="PANTHER" id="PTHR19282:SF216">
    <property type="entry name" value="TETRASPANIN-1"/>
    <property type="match status" value="1"/>
</dbReference>
<dbReference type="GO" id="GO:0005886">
    <property type="term" value="C:plasma membrane"/>
    <property type="evidence" value="ECO:0007669"/>
    <property type="project" value="TreeGrafter"/>
</dbReference>
<keyword evidence="4 11" id="KW-1133">Transmembrane helix</keyword>
<comment type="similarity">
    <text evidence="2 11">Belongs to the tetraspanin (TM4SF) family.</text>
</comment>
<keyword evidence="10" id="KW-1015">Disulfide bond</keyword>
<dbReference type="CDD" id="cd03156">
    <property type="entry name" value="uroplakin_I_like_LEL"/>
    <property type="match status" value="1"/>
</dbReference>
<evidence type="ECO:0000256" key="3">
    <source>
        <dbReference type="ARBA" id="ARBA00022692"/>
    </source>
</evidence>
<proteinExistence type="inferred from homology"/>
<evidence type="ECO:0000256" key="5">
    <source>
        <dbReference type="ARBA" id="ARBA00023136"/>
    </source>
</evidence>
<dbReference type="SUPFAM" id="SSF48652">
    <property type="entry name" value="Tetraspanin"/>
    <property type="match status" value="1"/>
</dbReference>
<comment type="function">
    <text evidence="9">Structural component of specialized membrane microdomains known as tetraspanin-enriched microdomains (TERMs), which act as platforms for receptor clustering and signaling. Participates thereby in diverse biological functions such as cell signal transduction, adhesion, migration and protein trafficking. Regulates neuronal differentiation in response to NGF by facilitating NGF-mediated activation of NTRK1/TRKA receptor tyrosine kinase and subsequent downstream signaling pathways. Plays a role in the inhibition of TNFalpha-induced apoptosis. Mechanistically, inhibits the NF-kappa-B signaling pathway by blocking phosphorylation of CHUK. Also promotes the stability of the thiamine transporter 1/SLC19A2 in intestinal epithelial cells leading to an increase of thiamine uptake process.</text>
</comment>
<feature type="disulfide bond" evidence="10">
    <location>
        <begin position="156"/>
        <end position="182"/>
    </location>
</feature>
<evidence type="ECO:0000313" key="12">
    <source>
        <dbReference type="EMBL" id="KAF1379053.1"/>
    </source>
</evidence>
<evidence type="ECO:0000256" key="7">
    <source>
        <dbReference type="ARBA" id="ARBA00023228"/>
    </source>
</evidence>
<evidence type="ECO:0000256" key="2">
    <source>
        <dbReference type="ARBA" id="ARBA00006840"/>
    </source>
</evidence>
<feature type="disulfide bond" evidence="10">
    <location>
        <begin position="155"/>
        <end position="199"/>
    </location>
</feature>
<name>A0A6A5ESS0_PERFL</name>
<evidence type="ECO:0000256" key="1">
    <source>
        <dbReference type="ARBA" id="ARBA00004155"/>
    </source>
</evidence>
<keyword evidence="3 11" id="KW-0812">Transmembrane</keyword>
<gene>
    <name evidence="12" type="ORF">PFLUV_G00172020</name>
</gene>
<dbReference type="GO" id="GO:0005765">
    <property type="term" value="C:lysosomal membrane"/>
    <property type="evidence" value="ECO:0007669"/>
    <property type="project" value="UniProtKB-SubCell"/>
</dbReference>
<dbReference type="Gene3D" id="1.10.1450.10">
    <property type="entry name" value="Tetraspanin"/>
    <property type="match status" value="1"/>
</dbReference>
<feature type="transmembrane region" description="Helical" evidence="11">
    <location>
        <begin position="12"/>
        <end position="32"/>
    </location>
</feature>
<dbReference type="InterPro" id="IPR018503">
    <property type="entry name" value="Tetraspanin_CS"/>
</dbReference>
<keyword evidence="7" id="KW-0458">Lysosome</keyword>
<dbReference type="OrthoDB" id="10033535at2759"/>
<dbReference type="Pfam" id="PF00335">
    <property type="entry name" value="Tetraspanin"/>
    <property type="match status" value="1"/>
</dbReference>
<reference evidence="12 13" key="1">
    <citation type="submission" date="2019-06" db="EMBL/GenBank/DDBJ databases">
        <title>A chromosome-scale genome assembly of the European perch, Perca fluviatilis.</title>
        <authorList>
            <person name="Roques C."/>
            <person name="Zahm M."/>
            <person name="Cabau C."/>
            <person name="Klopp C."/>
            <person name="Bouchez O."/>
            <person name="Donnadieu C."/>
            <person name="Kuhl H."/>
            <person name="Gislard M."/>
            <person name="Guendouz S."/>
            <person name="Journot L."/>
            <person name="Haffray P."/>
            <person name="Bestin A."/>
            <person name="Morvezen R."/>
            <person name="Feron R."/>
            <person name="Wen M."/>
            <person name="Jouanno E."/>
            <person name="Herpin A."/>
            <person name="Schartl M."/>
            <person name="Postlethwait J."/>
            <person name="Schaerlinger B."/>
            <person name="Chardard D."/>
            <person name="Lecocq T."/>
            <person name="Poncet C."/>
            <person name="Jaffrelo L."/>
            <person name="Lampietro C."/>
            <person name="Guiguen Y."/>
        </authorList>
    </citation>
    <scope>NUCLEOTIDE SEQUENCE [LARGE SCALE GENOMIC DNA]</scope>
    <source>
        <tissue evidence="12">Blood</tissue>
    </source>
</reference>